<evidence type="ECO:0000313" key="7">
    <source>
        <dbReference type="EMBL" id="KAK0671596.1"/>
    </source>
</evidence>
<dbReference type="InterPro" id="IPR036864">
    <property type="entry name" value="Zn2-C6_fun-type_DNA-bd_sf"/>
</dbReference>
<dbReference type="GO" id="GO:0008270">
    <property type="term" value="F:zinc ion binding"/>
    <property type="evidence" value="ECO:0007669"/>
    <property type="project" value="InterPro"/>
</dbReference>
<dbReference type="GO" id="GO:0000978">
    <property type="term" value="F:RNA polymerase II cis-regulatory region sequence-specific DNA binding"/>
    <property type="evidence" value="ECO:0007669"/>
    <property type="project" value="TreeGrafter"/>
</dbReference>
<dbReference type="GO" id="GO:0000981">
    <property type="term" value="F:DNA-binding transcription factor activity, RNA polymerase II-specific"/>
    <property type="evidence" value="ECO:0007669"/>
    <property type="project" value="InterPro"/>
</dbReference>
<dbReference type="Proteomes" id="UP001174997">
    <property type="component" value="Unassembled WGS sequence"/>
</dbReference>
<dbReference type="InterPro" id="IPR007219">
    <property type="entry name" value="XnlR_reg_dom"/>
</dbReference>
<dbReference type="GO" id="GO:0005634">
    <property type="term" value="C:nucleus"/>
    <property type="evidence" value="ECO:0007669"/>
    <property type="project" value="TreeGrafter"/>
</dbReference>
<dbReference type="AlphaFoldDB" id="A0AA40DFE1"/>
<dbReference type="PROSITE" id="PS50048">
    <property type="entry name" value="ZN2_CY6_FUNGAL_2"/>
    <property type="match status" value="1"/>
</dbReference>
<dbReference type="GO" id="GO:0000435">
    <property type="term" value="P:positive regulation of transcription from RNA polymerase II promoter by galactose"/>
    <property type="evidence" value="ECO:0007669"/>
    <property type="project" value="TreeGrafter"/>
</dbReference>
<evidence type="ECO:0000256" key="4">
    <source>
        <dbReference type="ARBA" id="ARBA00023242"/>
    </source>
</evidence>
<keyword evidence="3" id="KW-0804">Transcription</keyword>
<proteinExistence type="predicted"/>
<feature type="region of interest" description="Disordered" evidence="5">
    <location>
        <begin position="66"/>
        <end position="88"/>
    </location>
</feature>
<dbReference type="InterPro" id="IPR001138">
    <property type="entry name" value="Zn2Cys6_DnaBD"/>
</dbReference>
<evidence type="ECO:0000256" key="5">
    <source>
        <dbReference type="SAM" id="MobiDB-lite"/>
    </source>
</evidence>
<dbReference type="Gene3D" id="4.10.240.10">
    <property type="entry name" value="Zn(2)-C6 fungal-type DNA-binding domain"/>
    <property type="match status" value="1"/>
</dbReference>
<evidence type="ECO:0000256" key="3">
    <source>
        <dbReference type="ARBA" id="ARBA00023163"/>
    </source>
</evidence>
<keyword evidence="4" id="KW-0539">Nucleus</keyword>
<gene>
    <name evidence="7" type="ORF">QBC41DRAFT_385678</name>
</gene>
<keyword evidence="8" id="KW-1185">Reference proteome</keyword>
<reference evidence="7" key="1">
    <citation type="submission" date="2023-06" db="EMBL/GenBank/DDBJ databases">
        <title>Genome-scale phylogeny and comparative genomics of the fungal order Sordariales.</title>
        <authorList>
            <consortium name="Lawrence Berkeley National Laboratory"/>
            <person name="Hensen N."/>
            <person name="Bonometti L."/>
            <person name="Westerberg I."/>
            <person name="Brannstrom I.O."/>
            <person name="Guillou S."/>
            <person name="Cros-Aarteil S."/>
            <person name="Calhoun S."/>
            <person name="Haridas S."/>
            <person name="Kuo A."/>
            <person name="Mondo S."/>
            <person name="Pangilinan J."/>
            <person name="Riley R."/>
            <person name="Labutti K."/>
            <person name="Andreopoulos B."/>
            <person name="Lipzen A."/>
            <person name="Chen C."/>
            <person name="Yanf M."/>
            <person name="Daum C."/>
            <person name="Ng V."/>
            <person name="Clum A."/>
            <person name="Steindorff A."/>
            <person name="Ohm R."/>
            <person name="Martin F."/>
            <person name="Silar P."/>
            <person name="Natvig D."/>
            <person name="Lalanne C."/>
            <person name="Gautier V."/>
            <person name="Ament-Velasquez S.L."/>
            <person name="Kruys A."/>
            <person name="Hutchinson M.I."/>
            <person name="Powell A.J."/>
            <person name="Barry K."/>
            <person name="Miller A.N."/>
            <person name="Grigoriev I.V."/>
            <person name="Debuchy R."/>
            <person name="Gladieux P."/>
            <person name="Thoren M.H."/>
            <person name="Johannesson H."/>
        </authorList>
    </citation>
    <scope>NUCLEOTIDE SEQUENCE</scope>
    <source>
        <strain evidence="7">CBS 307.81</strain>
    </source>
</reference>
<dbReference type="SMART" id="SM00066">
    <property type="entry name" value="GAL4"/>
    <property type="match status" value="1"/>
</dbReference>
<dbReference type="PANTHER" id="PTHR47424:SF5">
    <property type="entry name" value="ZN(II)2CYS6 TRANSCRIPTION FACTOR (EUROFUNG)"/>
    <property type="match status" value="1"/>
</dbReference>
<dbReference type="CDD" id="cd00067">
    <property type="entry name" value="GAL4"/>
    <property type="match status" value="1"/>
</dbReference>
<dbReference type="InterPro" id="IPR051127">
    <property type="entry name" value="Fungal_SecMet_Regulators"/>
</dbReference>
<dbReference type="SUPFAM" id="SSF57701">
    <property type="entry name" value="Zn2/Cys6 DNA-binding domain"/>
    <property type="match status" value="1"/>
</dbReference>
<dbReference type="GO" id="GO:0006351">
    <property type="term" value="P:DNA-templated transcription"/>
    <property type="evidence" value="ECO:0007669"/>
    <property type="project" value="InterPro"/>
</dbReference>
<protein>
    <recommendedName>
        <fullName evidence="6">Zn(2)-C6 fungal-type domain-containing protein</fullName>
    </recommendedName>
</protein>
<dbReference type="Pfam" id="PF04082">
    <property type="entry name" value="Fungal_trans"/>
    <property type="match status" value="1"/>
</dbReference>
<evidence type="ECO:0000256" key="2">
    <source>
        <dbReference type="ARBA" id="ARBA00023015"/>
    </source>
</evidence>
<sequence length="714" mass="79795">MAETPATTTTAAPRPIARSKRERYSSIACEECRSRKLKCRTSSSVPGGHCDRCLGQGLQCKITRPQRGLRSHVPRPLAAPGVSRNDEPHGARFMQMEDELSLLRRQVARLTSSYSHQSPSPPEQQCHTWYQREPGDAVPFRVSQVQTRVEPHFVGTTRPTFTLNIAKASLELMGVPVHNDNSSPAQIASPPPPQHKACSAASIDPLLRLSTQEVQRLFAVFQDEIASSYPAFYCWDVAAKIPDMVAQFSSGVLTQRNATRLQKEAQFLRIALATALVLEQGGRSKLAQELFTSVEQETCRIYAHSQVDLVEIRTMAIMATYHFHCDEELYAWRIIGVAGRLVLEMGLHRRQSLMTNFPNQTEREEALAVFWCVYALDRRWSLGTGLSFIIVDRDVDPELPDLPLSQVYLRSLVDYARLCSKVWEALPQFGSTSISLSPAQLLDHQIQDWSASMPHQLRLSTHFYPLAAGSPPTCELDHPTLTPSRAARNVRSMMYLNANHLRSLVNRHHVLSSSAISANPQQARLVVQIARDSIHVIVQLSKETDIYARLQSAYNHHLVSALAIVLLATCHAPEIFAAACRQDFADAVNLVRGFSETSIAGHRLWKSMCGLVSAVSALGLGYNRAEQQSQAYHSGDEYQTPRLLPQPQQQMDTARDEGMREFFDSSLYNTEAQPDMRHVSTDLMGLFDAFWHGNTEPDPLRTGRNIFGSATGFD</sequence>
<dbReference type="PANTHER" id="PTHR47424">
    <property type="entry name" value="REGULATORY PROTEIN GAL4"/>
    <property type="match status" value="1"/>
</dbReference>
<dbReference type="Pfam" id="PF00172">
    <property type="entry name" value="Zn_clus"/>
    <property type="match status" value="1"/>
</dbReference>
<evidence type="ECO:0000313" key="8">
    <source>
        <dbReference type="Proteomes" id="UP001174997"/>
    </source>
</evidence>
<evidence type="ECO:0000256" key="1">
    <source>
        <dbReference type="ARBA" id="ARBA00022723"/>
    </source>
</evidence>
<dbReference type="PROSITE" id="PS00463">
    <property type="entry name" value="ZN2_CY6_FUNGAL_1"/>
    <property type="match status" value="1"/>
</dbReference>
<accession>A0AA40DFE1</accession>
<keyword evidence="2" id="KW-0805">Transcription regulation</keyword>
<feature type="region of interest" description="Disordered" evidence="5">
    <location>
        <begin position="1"/>
        <end position="20"/>
    </location>
</feature>
<keyword evidence="1" id="KW-0479">Metal-binding</keyword>
<feature type="compositionally biased region" description="Low complexity" evidence="5">
    <location>
        <begin position="1"/>
        <end position="16"/>
    </location>
</feature>
<evidence type="ECO:0000259" key="6">
    <source>
        <dbReference type="PROSITE" id="PS50048"/>
    </source>
</evidence>
<dbReference type="EMBL" id="JAULSY010000020">
    <property type="protein sequence ID" value="KAK0671596.1"/>
    <property type="molecule type" value="Genomic_DNA"/>
</dbReference>
<dbReference type="CDD" id="cd12148">
    <property type="entry name" value="fungal_TF_MHR"/>
    <property type="match status" value="1"/>
</dbReference>
<comment type="caution">
    <text evidence="7">The sequence shown here is derived from an EMBL/GenBank/DDBJ whole genome shotgun (WGS) entry which is preliminary data.</text>
</comment>
<organism evidence="7 8">
    <name type="scientific">Cercophora samala</name>
    <dbReference type="NCBI Taxonomy" id="330535"/>
    <lineage>
        <taxon>Eukaryota</taxon>
        <taxon>Fungi</taxon>
        <taxon>Dikarya</taxon>
        <taxon>Ascomycota</taxon>
        <taxon>Pezizomycotina</taxon>
        <taxon>Sordariomycetes</taxon>
        <taxon>Sordariomycetidae</taxon>
        <taxon>Sordariales</taxon>
        <taxon>Lasiosphaeriaceae</taxon>
        <taxon>Cercophora</taxon>
    </lineage>
</organism>
<name>A0AA40DFE1_9PEZI</name>
<feature type="domain" description="Zn(2)-C6 fungal-type" evidence="6">
    <location>
        <begin position="28"/>
        <end position="62"/>
    </location>
</feature>
<dbReference type="SMART" id="SM00906">
    <property type="entry name" value="Fungal_trans"/>
    <property type="match status" value="1"/>
</dbReference>